<evidence type="ECO:0000256" key="1">
    <source>
        <dbReference type="ARBA" id="ARBA00022630"/>
    </source>
</evidence>
<dbReference type="PANTHER" id="PTHR32332:SF31">
    <property type="entry name" value="2-NITROPROPANE DIOXYGENASE FAMILY, PUTATIVE (AFU_ORTHOLOGUE AFUA_2G09850)-RELATED"/>
    <property type="match status" value="1"/>
</dbReference>
<dbReference type="InterPro" id="IPR013785">
    <property type="entry name" value="Aldolase_TIM"/>
</dbReference>
<sequence>MPSSPQIISTPLTKLLKIKHPVMLAGMNVAAGPTLAAVVTNSGGIGVIGGVRQSPKILQESINQLKSQLEDKDAPYGIDLLFPQVGGNARKTNRDYTYGKLDEIIDVIIKNKAALFVSAVGVPPKEAVDKLHAAGIPVMNMIGHPKHVAKALAHGVDIICAQGGEGGGHTGDVPFSILIPTCVDLCKDAKSPLTGAPIIVVAAGGIADGRGLAAALSYGASGVWVGTRFLASVESGAPAKHKQMVLSAGYDDTIRTLIYSGRPLHVRRTPYVLDWEANRREEIVELTSRGKIPHEAELEKHPEKFVEGQRFLMGKVAGAIHEIKPAKEIVDELVTTAAATLQHASSLVVTRARL</sequence>
<dbReference type="CDD" id="cd04730">
    <property type="entry name" value="NPD_like"/>
    <property type="match status" value="1"/>
</dbReference>
<evidence type="ECO:0000313" key="5">
    <source>
        <dbReference type="Proteomes" id="UP000250043"/>
    </source>
</evidence>
<dbReference type="GO" id="GO:0018580">
    <property type="term" value="F:nitronate monooxygenase activity"/>
    <property type="evidence" value="ECO:0007669"/>
    <property type="project" value="InterPro"/>
</dbReference>
<dbReference type="AlphaFoldDB" id="A0A8E2AT57"/>
<evidence type="ECO:0000313" key="4">
    <source>
        <dbReference type="EMBL" id="OCH84780.1"/>
    </source>
</evidence>
<keyword evidence="1" id="KW-0285">Flavoprotein</keyword>
<evidence type="ECO:0000256" key="2">
    <source>
        <dbReference type="ARBA" id="ARBA00022643"/>
    </source>
</evidence>
<organism evidence="4 5">
    <name type="scientific">Obba rivulosa</name>
    <dbReference type="NCBI Taxonomy" id="1052685"/>
    <lineage>
        <taxon>Eukaryota</taxon>
        <taxon>Fungi</taxon>
        <taxon>Dikarya</taxon>
        <taxon>Basidiomycota</taxon>
        <taxon>Agaricomycotina</taxon>
        <taxon>Agaricomycetes</taxon>
        <taxon>Polyporales</taxon>
        <taxon>Gelatoporiaceae</taxon>
        <taxon>Obba</taxon>
    </lineage>
</organism>
<reference evidence="4 5" key="1">
    <citation type="submission" date="2016-07" db="EMBL/GenBank/DDBJ databases">
        <title>Draft genome of the white-rot fungus Obba rivulosa 3A-2.</title>
        <authorList>
            <consortium name="DOE Joint Genome Institute"/>
            <person name="Miettinen O."/>
            <person name="Riley R."/>
            <person name="Acob R."/>
            <person name="Barry K."/>
            <person name="Cullen D."/>
            <person name="De Vries R."/>
            <person name="Hainaut M."/>
            <person name="Hatakka A."/>
            <person name="Henrissat B."/>
            <person name="Hilden K."/>
            <person name="Kuo R."/>
            <person name="Labutti K."/>
            <person name="Lipzen A."/>
            <person name="Makela M.R."/>
            <person name="Sandor L."/>
            <person name="Spatafora J.W."/>
            <person name="Grigoriev I.V."/>
            <person name="Hibbett D.S."/>
        </authorList>
    </citation>
    <scope>NUCLEOTIDE SEQUENCE [LARGE SCALE GENOMIC DNA]</scope>
    <source>
        <strain evidence="4 5">3A-2</strain>
    </source>
</reference>
<dbReference type="Proteomes" id="UP000250043">
    <property type="component" value="Unassembled WGS sequence"/>
</dbReference>
<keyword evidence="2" id="KW-0288">FMN</keyword>
<dbReference type="Gene3D" id="3.20.20.70">
    <property type="entry name" value="Aldolase class I"/>
    <property type="match status" value="1"/>
</dbReference>
<evidence type="ECO:0000256" key="3">
    <source>
        <dbReference type="ARBA" id="ARBA00023002"/>
    </source>
</evidence>
<dbReference type="OrthoDB" id="10265891at2759"/>
<dbReference type="Pfam" id="PF03060">
    <property type="entry name" value="NMO"/>
    <property type="match status" value="1"/>
</dbReference>
<protein>
    <submittedName>
        <fullName evidence="4">NPD-domain-containing protein</fullName>
    </submittedName>
</protein>
<gene>
    <name evidence="4" type="ORF">OBBRIDRAFT_839446</name>
</gene>
<dbReference type="EMBL" id="KV722635">
    <property type="protein sequence ID" value="OCH84780.1"/>
    <property type="molecule type" value="Genomic_DNA"/>
</dbReference>
<accession>A0A8E2AT57</accession>
<dbReference type="InterPro" id="IPR004136">
    <property type="entry name" value="NMO"/>
</dbReference>
<dbReference type="SUPFAM" id="SSF51412">
    <property type="entry name" value="Inosine monophosphate dehydrogenase (IMPDH)"/>
    <property type="match status" value="1"/>
</dbReference>
<keyword evidence="5" id="KW-1185">Reference proteome</keyword>
<keyword evidence="3" id="KW-0560">Oxidoreductase</keyword>
<dbReference type="PANTHER" id="PTHR32332">
    <property type="entry name" value="2-NITROPROPANE DIOXYGENASE"/>
    <property type="match status" value="1"/>
</dbReference>
<name>A0A8E2AT57_9APHY</name>
<proteinExistence type="predicted"/>